<gene>
    <name evidence="1" type="ORF">SAMN06297397_1945</name>
</gene>
<keyword evidence="2" id="KW-1185">Reference proteome</keyword>
<keyword evidence="1" id="KW-0762">Sugar transport</keyword>
<protein>
    <submittedName>
        <fullName evidence="1">Simple sugar transport system substrate-binding protein</fullName>
    </submittedName>
</protein>
<comment type="caution">
    <text evidence="1">The sequence shown here is derived from an EMBL/GenBank/DDBJ whole genome shotgun (WGS) entry which is preliminary data.</text>
</comment>
<sequence>MRKGIALGLVLILLLALSGCDGKQETGGDKASVVVGFSQLGAESSWRIANTVSMEEAAKEAGFGLMMENANQKQEKQIDAIRSFIAYRVDVIVFSPIVQTGWDNVLQEAKQAGIPVILMDRTIKTEDDSLYKAYVGANFMEEGRRAGEYLIRKADAIGAEHLRIVEICGTTDSAPMQDRQRGFLEVIGQDKERFEIIDSVDGDFLQSKGEECMRELLQKYGPDGIDVVFSHNDAMTLGALNVLEKTDAAATKDMIIITVDGEKAAVDALKAGRINCVVQCTPHLGPSVMKLVGEIKAGKDIPKVYYPEEGAFSDFDDLSDPAVEGF</sequence>
<evidence type="ECO:0000313" key="1">
    <source>
        <dbReference type="EMBL" id="SMC67510.1"/>
    </source>
</evidence>
<dbReference type="EMBL" id="FWXZ01000003">
    <property type="protein sequence ID" value="SMC67510.1"/>
    <property type="molecule type" value="Genomic_DNA"/>
</dbReference>
<accession>A0AC61PM91</accession>
<dbReference type="Proteomes" id="UP000192328">
    <property type="component" value="Unassembled WGS sequence"/>
</dbReference>
<name>A0AC61PM91_9FIRM</name>
<keyword evidence="1" id="KW-0813">Transport</keyword>
<reference evidence="1" key="1">
    <citation type="submission" date="2017-04" db="EMBL/GenBank/DDBJ databases">
        <authorList>
            <person name="Varghese N."/>
            <person name="Submissions S."/>
        </authorList>
    </citation>
    <scope>NUCLEOTIDE SEQUENCE</scope>
    <source>
        <strain evidence="1">WTE2008</strain>
    </source>
</reference>
<proteinExistence type="predicted"/>
<organism evidence="1 2">
    <name type="scientific">Aristaeella lactis</name>
    <dbReference type="NCBI Taxonomy" id="3046383"/>
    <lineage>
        <taxon>Bacteria</taxon>
        <taxon>Bacillati</taxon>
        <taxon>Bacillota</taxon>
        <taxon>Clostridia</taxon>
        <taxon>Eubacteriales</taxon>
        <taxon>Aristaeellaceae</taxon>
        <taxon>Aristaeella</taxon>
    </lineage>
</organism>
<evidence type="ECO:0000313" key="2">
    <source>
        <dbReference type="Proteomes" id="UP000192328"/>
    </source>
</evidence>